<dbReference type="Pfam" id="PF00782">
    <property type="entry name" value="DSPc"/>
    <property type="match status" value="1"/>
</dbReference>
<dbReference type="EMBL" id="CAWYQH010000108">
    <property type="protein sequence ID" value="CAK8688837.1"/>
    <property type="molecule type" value="Genomic_DNA"/>
</dbReference>
<evidence type="ECO:0000259" key="5">
    <source>
        <dbReference type="PROSITE" id="PS50056"/>
    </source>
</evidence>
<evidence type="ECO:0000313" key="6">
    <source>
        <dbReference type="EMBL" id="CAK8688837.1"/>
    </source>
</evidence>
<feature type="region of interest" description="Disordered" evidence="3">
    <location>
        <begin position="982"/>
        <end position="1047"/>
    </location>
</feature>
<dbReference type="PROSITE" id="PS50054">
    <property type="entry name" value="TYR_PHOSPHATASE_DUAL"/>
    <property type="match status" value="1"/>
</dbReference>
<dbReference type="InterPro" id="IPR003595">
    <property type="entry name" value="Tyr_Pase_cat"/>
</dbReference>
<evidence type="ECO:0000259" key="4">
    <source>
        <dbReference type="PROSITE" id="PS50054"/>
    </source>
</evidence>
<feature type="compositionally biased region" description="Acidic residues" evidence="3">
    <location>
        <begin position="591"/>
        <end position="608"/>
    </location>
</feature>
<dbReference type="InterPro" id="IPR000387">
    <property type="entry name" value="Tyr_Pase_dom"/>
</dbReference>
<evidence type="ECO:0000313" key="7">
    <source>
        <dbReference type="Proteomes" id="UP001642483"/>
    </source>
</evidence>
<evidence type="ECO:0008006" key="8">
    <source>
        <dbReference type="Google" id="ProtNLM"/>
    </source>
</evidence>
<dbReference type="InterPro" id="IPR016130">
    <property type="entry name" value="Tyr_Pase_AS"/>
</dbReference>
<feature type="compositionally biased region" description="Low complexity" evidence="3">
    <location>
        <begin position="1020"/>
        <end position="1036"/>
    </location>
</feature>
<keyword evidence="1" id="KW-0378">Hydrolase</keyword>
<gene>
    <name evidence="6" type="ORF">CVLEPA_LOCUS20803</name>
</gene>
<reference evidence="6 7" key="1">
    <citation type="submission" date="2024-02" db="EMBL/GenBank/DDBJ databases">
        <authorList>
            <person name="Daric V."/>
            <person name="Darras S."/>
        </authorList>
    </citation>
    <scope>NUCLEOTIDE SEQUENCE [LARGE SCALE GENOMIC DNA]</scope>
</reference>
<sequence>MDKKKGIPEAKYTRFGERIRHVIPGPMQCSVGCGGRNCKWENPARWSDEDQAIKGVFSSWVLDDVVAMSRPSTEIIKKFKMMEQFKKHNICSIINLQRPGEHASCGPPLDKESLFTYRPQDFMDNDIFFYNFGWKDYGVTSLHTVLDMVKVMSFALEEGKVAVHCHAGLGRTGVLIACYLVYAYRMDPTTAIMKVRKKRSNSIQTRGQISCINEFWQFLRPLRIVFPQVVPNAKRLTLKQFLTRQRHLLHGLESRELRYTPKLVHVICKRLSDIANGKVSQDNDDDGVEKQITVEVPMRRCHTVAEIRETIPGAFFNELGEKEATESAKASAGLSDSPTDVDAVLSPRVSRKGSAHAVSSSENNRPSSAGAFPLEDDAFVDNQGNINDIVISAHCRGSENPLQATNTNSNSNSNVQIAYDVEEPSDSSEQLALNEQSINDGSNLNTSTTSDAVMDESEQIARDVNEILELNQPSSMNGNFPKSTNNNNNATSKLAVAAGEDGEMMHTYTEPVHPEQGVKSLIFSQVSTVLGETGAKAQHAATVRKMRLSASRSETILPTGSPSKNPRNSAKGRKATSENQLNPSKHGDSESSPDTEDDDLDEIIDIGDDDTKNDNFLSDSDLENEDNYENTNGSGRSLSNSVASRVSWSKMKQKGNASASSRTSRTGSGRRTPLMYRAEKNIELMEGNGDGSNADRKQSDAAKLDVSSEDSESSEESLNQLPKDEETTQDTGQSTKDNHYLGNDLPSVAPQIARLNSTKSLNDLSSTLQVDLHLAVSRSSSSGDIRNLSAGRLSKQHPVSVALAFANKLVDDEWLWERVYTLQRHINSRTDAWEVVAADTDADLLSALMWSWIEHLAEPLLSSSNVTQMLEKYRCGLSDSSNISSDIVQSFERSMENLDQEFCKTTKCLLSCITQFPPLPKKVSESMVHRTVGALTHCSINSESPPEYREMEQTFQEYINAKFQVLGRKRFTDEHFHETRTYPGSSFKTEISDNDASGGEETVAEALKSSQSHRSGRRSGGSLRSSASSGSSNAGSVVMSAPRIVVN</sequence>
<dbReference type="PROSITE" id="PS00383">
    <property type="entry name" value="TYR_PHOSPHATASE_1"/>
    <property type="match status" value="1"/>
</dbReference>
<dbReference type="InterPro" id="IPR020422">
    <property type="entry name" value="TYR_PHOSPHATASE_DUAL_dom"/>
</dbReference>
<dbReference type="SUPFAM" id="SSF52799">
    <property type="entry name" value="(Phosphotyrosine protein) phosphatases II"/>
    <property type="match status" value="1"/>
</dbReference>
<feature type="compositionally biased region" description="Polar residues" evidence="3">
    <location>
        <begin position="550"/>
        <end position="568"/>
    </location>
</feature>
<dbReference type="Proteomes" id="UP001642483">
    <property type="component" value="Unassembled WGS sequence"/>
</dbReference>
<dbReference type="CDD" id="cd14506">
    <property type="entry name" value="PTP_PTPDC1"/>
    <property type="match status" value="1"/>
</dbReference>
<name>A0ABP0GAK4_CLALP</name>
<dbReference type="InterPro" id="IPR049573">
    <property type="entry name" value="PTPDC1_PTP"/>
</dbReference>
<keyword evidence="2" id="KW-0904">Protein phosphatase</keyword>
<comment type="caution">
    <text evidence="6">The sequence shown here is derived from an EMBL/GenBank/DDBJ whole genome shotgun (WGS) entry which is preliminary data.</text>
</comment>
<dbReference type="InterPro" id="IPR050561">
    <property type="entry name" value="PTP"/>
</dbReference>
<dbReference type="InterPro" id="IPR029021">
    <property type="entry name" value="Prot-tyrosine_phosphatase-like"/>
</dbReference>
<dbReference type="InterPro" id="IPR000340">
    <property type="entry name" value="Dual-sp_phosphatase_cat-dom"/>
</dbReference>
<dbReference type="PANTHER" id="PTHR23339">
    <property type="entry name" value="TYROSINE SPECIFIC PROTEIN PHOSPHATASE AND DUAL SPECIFICITY PROTEIN PHOSPHATASE"/>
    <property type="match status" value="1"/>
</dbReference>
<feature type="compositionally biased region" description="Low complexity" evidence="3">
    <location>
        <begin position="657"/>
        <end position="672"/>
    </location>
</feature>
<evidence type="ECO:0000256" key="1">
    <source>
        <dbReference type="ARBA" id="ARBA00022801"/>
    </source>
</evidence>
<dbReference type="SMART" id="SM00404">
    <property type="entry name" value="PTPc_motif"/>
    <property type="match status" value="1"/>
</dbReference>
<accession>A0ABP0GAK4</accession>
<proteinExistence type="predicted"/>
<evidence type="ECO:0000256" key="2">
    <source>
        <dbReference type="ARBA" id="ARBA00022912"/>
    </source>
</evidence>
<organism evidence="6 7">
    <name type="scientific">Clavelina lepadiformis</name>
    <name type="common">Light-bulb sea squirt</name>
    <name type="synonym">Ascidia lepadiformis</name>
    <dbReference type="NCBI Taxonomy" id="159417"/>
    <lineage>
        <taxon>Eukaryota</taxon>
        <taxon>Metazoa</taxon>
        <taxon>Chordata</taxon>
        <taxon>Tunicata</taxon>
        <taxon>Ascidiacea</taxon>
        <taxon>Aplousobranchia</taxon>
        <taxon>Clavelinidae</taxon>
        <taxon>Clavelina</taxon>
    </lineage>
</organism>
<feature type="compositionally biased region" description="Polar residues" evidence="3">
    <location>
        <begin position="357"/>
        <end position="367"/>
    </location>
</feature>
<keyword evidence="7" id="KW-1185">Reference proteome</keyword>
<dbReference type="Gene3D" id="3.90.190.10">
    <property type="entry name" value="Protein tyrosine phosphatase superfamily"/>
    <property type="match status" value="1"/>
</dbReference>
<feature type="region of interest" description="Disordered" evidence="3">
    <location>
        <begin position="533"/>
        <end position="745"/>
    </location>
</feature>
<feature type="compositionally biased region" description="Polar residues" evidence="3">
    <location>
        <begin position="629"/>
        <end position="647"/>
    </location>
</feature>
<feature type="domain" description="Tyrosine specific protein phosphatases" evidence="5">
    <location>
        <begin position="143"/>
        <end position="210"/>
    </location>
</feature>
<feature type="region of interest" description="Disordered" evidence="3">
    <location>
        <begin position="347"/>
        <end position="375"/>
    </location>
</feature>
<feature type="domain" description="Tyrosine-protein phosphatase" evidence="4">
    <location>
        <begin position="57"/>
        <end position="228"/>
    </location>
</feature>
<evidence type="ECO:0000256" key="3">
    <source>
        <dbReference type="SAM" id="MobiDB-lite"/>
    </source>
</evidence>
<feature type="compositionally biased region" description="Basic and acidic residues" evidence="3">
    <location>
        <begin position="693"/>
        <end position="703"/>
    </location>
</feature>
<dbReference type="PROSITE" id="PS50056">
    <property type="entry name" value="TYR_PHOSPHATASE_2"/>
    <property type="match status" value="1"/>
</dbReference>
<dbReference type="SMART" id="SM00195">
    <property type="entry name" value="DSPc"/>
    <property type="match status" value="1"/>
</dbReference>
<protein>
    <recommendedName>
        <fullName evidence="8">Protein tyrosine phosphatase domain-containing protein 1</fullName>
    </recommendedName>
</protein>